<dbReference type="GO" id="GO:0005789">
    <property type="term" value="C:endoplasmic reticulum membrane"/>
    <property type="evidence" value="ECO:0007669"/>
    <property type="project" value="UniProtKB-SubCell"/>
</dbReference>
<feature type="compositionally biased region" description="Acidic residues" evidence="11">
    <location>
        <begin position="148"/>
        <end position="157"/>
    </location>
</feature>
<dbReference type="Pfam" id="PF09753">
    <property type="entry name" value="Use1"/>
    <property type="match status" value="1"/>
</dbReference>
<feature type="transmembrane region" description="Helical" evidence="12">
    <location>
        <begin position="329"/>
        <end position="353"/>
    </location>
</feature>
<comment type="similarity">
    <text evidence="2">Belongs to the USE1 family.</text>
</comment>
<evidence type="ECO:0000256" key="9">
    <source>
        <dbReference type="ARBA" id="ARBA00023136"/>
    </source>
</evidence>
<dbReference type="GO" id="GO:0015031">
    <property type="term" value="P:protein transport"/>
    <property type="evidence" value="ECO:0007669"/>
    <property type="project" value="UniProtKB-KW"/>
</dbReference>
<accession>A0AA38RQZ5</accession>
<keyword evidence="9 12" id="KW-0472">Membrane</keyword>
<dbReference type="Proteomes" id="UP001174694">
    <property type="component" value="Unassembled WGS sequence"/>
</dbReference>
<dbReference type="GO" id="GO:0031201">
    <property type="term" value="C:SNARE complex"/>
    <property type="evidence" value="ECO:0007669"/>
    <property type="project" value="TreeGrafter"/>
</dbReference>
<evidence type="ECO:0000313" key="13">
    <source>
        <dbReference type="EMBL" id="KAJ9155042.1"/>
    </source>
</evidence>
<feature type="region of interest" description="Disordered" evidence="11">
    <location>
        <begin position="189"/>
        <end position="239"/>
    </location>
</feature>
<proteinExistence type="inferred from homology"/>
<dbReference type="PANTHER" id="PTHR13050">
    <property type="entry name" value="USE1-LIKE PROTEIN"/>
    <property type="match status" value="1"/>
</dbReference>
<keyword evidence="8 12" id="KW-1133">Transmembrane helix</keyword>
<evidence type="ECO:0000313" key="14">
    <source>
        <dbReference type="Proteomes" id="UP001174694"/>
    </source>
</evidence>
<evidence type="ECO:0000256" key="1">
    <source>
        <dbReference type="ARBA" id="ARBA00004163"/>
    </source>
</evidence>
<evidence type="ECO:0000256" key="7">
    <source>
        <dbReference type="ARBA" id="ARBA00022927"/>
    </source>
</evidence>
<protein>
    <submittedName>
        <fullName evidence="13">Synaptobrevin</fullName>
    </submittedName>
</protein>
<keyword evidence="10" id="KW-0175">Coiled coil</keyword>
<gene>
    <name evidence="13" type="ORF">NKR23_g2460</name>
</gene>
<evidence type="ECO:0000256" key="6">
    <source>
        <dbReference type="ARBA" id="ARBA00022892"/>
    </source>
</evidence>
<keyword evidence="6" id="KW-0931">ER-Golgi transport</keyword>
<evidence type="ECO:0000256" key="12">
    <source>
        <dbReference type="SAM" id="Phobius"/>
    </source>
</evidence>
<evidence type="ECO:0000256" key="5">
    <source>
        <dbReference type="ARBA" id="ARBA00022824"/>
    </source>
</evidence>
<dbReference type="AlphaFoldDB" id="A0AA38RQZ5"/>
<name>A0AA38RQZ5_9PEZI</name>
<dbReference type="EMBL" id="JANBVO010000004">
    <property type="protein sequence ID" value="KAJ9155042.1"/>
    <property type="molecule type" value="Genomic_DNA"/>
</dbReference>
<comment type="subcellular location">
    <subcellularLocation>
        <location evidence="1">Endoplasmic reticulum membrane</location>
        <topology evidence="1">Single-pass type IV membrane protein</topology>
    </subcellularLocation>
</comment>
<dbReference type="InterPro" id="IPR019150">
    <property type="entry name" value="Vesicle_transport_protein_Use1"/>
</dbReference>
<reference evidence="13" key="1">
    <citation type="submission" date="2022-07" db="EMBL/GenBank/DDBJ databases">
        <title>Fungi with potential for degradation of polypropylene.</title>
        <authorList>
            <person name="Gostincar C."/>
        </authorList>
    </citation>
    <scope>NUCLEOTIDE SEQUENCE</scope>
    <source>
        <strain evidence="13">EXF-13308</strain>
    </source>
</reference>
<evidence type="ECO:0000256" key="4">
    <source>
        <dbReference type="ARBA" id="ARBA00022692"/>
    </source>
</evidence>
<evidence type="ECO:0000256" key="3">
    <source>
        <dbReference type="ARBA" id="ARBA00022448"/>
    </source>
</evidence>
<keyword evidence="5" id="KW-0256">Endoplasmic reticulum</keyword>
<feature type="region of interest" description="Disordered" evidence="11">
    <location>
        <begin position="1"/>
        <end position="22"/>
    </location>
</feature>
<keyword evidence="4 12" id="KW-0812">Transmembrane</keyword>
<dbReference type="GO" id="GO:0006890">
    <property type="term" value="P:retrograde vesicle-mediated transport, Golgi to endoplasmic reticulum"/>
    <property type="evidence" value="ECO:0007669"/>
    <property type="project" value="TreeGrafter"/>
</dbReference>
<dbReference type="GO" id="GO:0005484">
    <property type="term" value="F:SNAP receptor activity"/>
    <property type="evidence" value="ECO:0007669"/>
    <property type="project" value="TreeGrafter"/>
</dbReference>
<feature type="compositionally biased region" description="Polar residues" evidence="11">
    <location>
        <begin position="135"/>
        <end position="147"/>
    </location>
</feature>
<organism evidence="13 14">
    <name type="scientific">Pleurostoma richardsiae</name>
    <dbReference type="NCBI Taxonomy" id="41990"/>
    <lineage>
        <taxon>Eukaryota</taxon>
        <taxon>Fungi</taxon>
        <taxon>Dikarya</taxon>
        <taxon>Ascomycota</taxon>
        <taxon>Pezizomycotina</taxon>
        <taxon>Sordariomycetes</taxon>
        <taxon>Sordariomycetidae</taxon>
        <taxon>Calosphaeriales</taxon>
        <taxon>Pleurostomataceae</taxon>
        <taxon>Pleurostoma</taxon>
    </lineage>
</organism>
<feature type="compositionally biased region" description="Polar residues" evidence="11">
    <location>
        <begin position="1"/>
        <end position="15"/>
    </location>
</feature>
<comment type="caution">
    <text evidence="13">The sequence shown here is derived from an EMBL/GenBank/DDBJ whole genome shotgun (WGS) entry which is preliminary data.</text>
</comment>
<keyword evidence="7" id="KW-0653">Protein transport</keyword>
<evidence type="ECO:0000256" key="8">
    <source>
        <dbReference type="ARBA" id="ARBA00022989"/>
    </source>
</evidence>
<sequence length="358" mass="39252">MARLSQASISSNPATRSPDPMTDLNRLLSRLHQTVLRADADRERRLRTSEYERSKVNVNIDYARTLLTRMEQEALTIKVHSRRQEMQTDLIRKRELLEQLTDRMKDLEEIGASAEDDDDASSDGEDILGDIIATPSESMDSSRSTDVPTEDTGEEDSEPSHPTAATEQPIPQEIETQAAAALEEAPAQEIISEKPEAHTSQTLRARGRQPEPDPEKQDGADATGLSTGTARSLLFGNRPGGAAPLPVSAATTTEAILDHQRAEQDVLSESILKMASDLKLSSLAFGEALEEDTEVLARTGEGLDKSGRGLEAAAGKMSALVRATEGKGWWGRILLYAWIYGMMVFLVLLVFVLPKLRF</sequence>
<feature type="region of interest" description="Disordered" evidence="11">
    <location>
        <begin position="132"/>
        <end position="170"/>
    </location>
</feature>
<dbReference type="PANTHER" id="PTHR13050:SF7">
    <property type="entry name" value="VESICLE TRANSPORT PROTEIN USE1"/>
    <property type="match status" value="1"/>
</dbReference>
<feature type="compositionally biased region" description="Basic and acidic residues" evidence="11">
    <location>
        <begin position="208"/>
        <end position="219"/>
    </location>
</feature>
<keyword evidence="3" id="KW-0813">Transport</keyword>
<keyword evidence="14" id="KW-1185">Reference proteome</keyword>
<feature type="coiled-coil region" evidence="10">
    <location>
        <begin position="83"/>
        <end position="117"/>
    </location>
</feature>
<evidence type="ECO:0000256" key="10">
    <source>
        <dbReference type="SAM" id="Coils"/>
    </source>
</evidence>
<evidence type="ECO:0000256" key="2">
    <source>
        <dbReference type="ARBA" id="ARBA00007891"/>
    </source>
</evidence>
<evidence type="ECO:0000256" key="11">
    <source>
        <dbReference type="SAM" id="MobiDB-lite"/>
    </source>
</evidence>